<feature type="non-terminal residue" evidence="2">
    <location>
        <position position="1"/>
    </location>
</feature>
<dbReference type="Proteomes" id="UP000386466">
    <property type="component" value="Unassembled WGS sequence"/>
</dbReference>
<dbReference type="Gene3D" id="1.10.287.210">
    <property type="match status" value="1"/>
</dbReference>
<proteinExistence type="predicted"/>
<protein>
    <recommendedName>
        <fullName evidence="4">Fusion glycoprotein F0</fullName>
    </recommendedName>
</protein>
<evidence type="ECO:0000256" key="1">
    <source>
        <dbReference type="SAM" id="Phobius"/>
    </source>
</evidence>
<sequence>TVYLLPPENVWWACSSSLTSCVHSQVLNFSKESFCILVQLIPKLVYHSGGEILNRLGSANPRSKRETITTLTLAALLGLGLVGAGTGISSLIIQGKNYGTLRAAIVLDIERIEKSISHLQESLTSLS</sequence>
<name>A0A485P5H1_LYNPA</name>
<keyword evidence="1" id="KW-0812">Transmembrane</keyword>
<feature type="transmembrane region" description="Helical" evidence="1">
    <location>
        <begin position="71"/>
        <end position="93"/>
    </location>
</feature>
<dbReference type="InterPro" id="IPR018154">
    <property type="entry name" value="TLV/ENV_coat_polyprotein"/>
</dbReference>
<keyword evidence="1" id="KW-0472">Membrane</keyword>
<evidence type="ECO:0000313" key="3">
    <source>
        <dbReference type="Proteomes" id="UP000386466"/>
    </source>
</evidence>
<keyword evidence="3" id="KW-1185">Reference proteome</keyword>
<evidence type="ECO:0008006" key="4">
    <source>
        <dbReference type="Google" id="ProtNLM"/>
    </source>
</evidence>
<reference evidence="2 3" key="1">
    <citation type="submission" date="2019-01" db="EMBL/GenBank/DDBJ databases">
        <authorList>
            <person name="Alioto T."/>
            <person name="Alioto T."/>
        </authorList>
    </citation>
    <scope>NUCLEOTIDE SEQUENCE [LARGE SCALE GENOMIC DNA]</scope>
</reference>
<accession>A0A485P5H1</accession>
<dbReference type="AlphaFoldDB" id="A0A485P5H1"/>
<keyword evidence="1" id="KW-1133">Transmembrane helix</keyword>
<dbReference type="EMBL" id="CAAGRJ010027556">
    <property type="protein sequence ID" value="VFV39473.1"/>
    <property type="molecule type" value="Genomic_DNA"/>
</dbReference>
<dbReference type="Pfam" id="PF00429">
    <property type="entry name" value="TLV_coat"/>
    <property type="match status" value="1"/>
</dbReference>
<gene>
    <name evidence="2" type="ORF">LYPA_23C011171</name>
</gene>
<dbReference type="PANTHER" id="PTHR10424">
    <property type="entry name" value="VIRAL ENVELOPE PROTEIN"/>
    <property type="match status" value="1"/>
</dbReference>
<dbReference type="PANTHER" id="PTHR10424:SF82">
    <property type="entry name" value="ENVELOPE GLYCOPROTEIN-RELATED"/>
    <property type="match status" value="1"/>
</dbReference>
<evidence type="ECO:0000313" key="2">
    <source>
        <dbReference type="EMBL" id="VFV39473.1"/>
    </source>
</evidence>
<organism evidence="2 3">
    <name type="scientific">Lynx pardinus</name>
    <name type="common">Iberian lynx</name>
    <name type="synonym">Felis pardina</name>
    <dbReference type="NCBI Taxonomy" id="191816"/>
    <lineage>
        <taxon>Eukaryota</taxon>
        <taxon>Metazoa</taxon>
        <taxon>Chordata</taxon>
        <taxon>Craniata</taxon>
        <taxon>Vertebrata</taxon>
        <taxon>Euteleostomi</taxon>
        <taxon>Mammalia</taxon>
        <taxon>Eutheria</taxon>
        <taxon>Laurasiatheria</taxon>
        <taxon>Carnivora</taxon>
        <taxon>Feliformia</taxon>
        <taxon>Felidae</taxon>
        <taxon>Felinae</taxon>
        <taxon>Lynx</taxon>
    </lineage>
</organism>